<name>A0A915EFR7_9BILA</name>
<dbReference type="AlphaFoldDB" id="A0A915EFR7"/>
<evidence type="ECO:0000313" key="2">
    <source>
        <dbReference type="Proteomes" id="UP000887574"/>
    </source>
</evidence>
<protein>
    <submittedName>
        <fullName evidence="3">Uncharacterized protein</fullName>
    </submittedName>
</protein>
<feature type="compositionally biased region" description="Polar residues" evidence="1">
    <location>
        <begin position="78"/>
        <end position="89"/>
    </location>
</feature>
<proteinExistence type="predicted"/>
<dbReference type="WBParaSite" id="jg6206">
    <property type="protein sequence ID" value="jg6206"/>
    <property type="gene ID" value="jg6206"/>
</dbReference>
<reference evidence="3" key="1">
    <citation type="submission" date="2022-11" db="UniProtKB">
        <authorList>
            <consortium name="WormBaseParasite"/>
        </authorList>
    </citation>
    <scope>IDENTIFICATION</scope>
</reference>
<accession>A0A915EFR7</accession>
<organism evidence="2 3">
    <name type="scientific">Ditylenchus dipsaci</name>
    <dbReference type="NCBI Taxonomy" id="166011"/>
    <lineage>
        <taxon>Eukaryota</taxon>
        <taxon>Metazoa</taxon>
        <taxon>Ecdysozoa</taxon>
        <taxon>Nematoda</taxon>
        <taxon>Chromadorea</taxon>
        <taxon>Rhabditida</taxon>
        <taxon>Tylenchina</taxon>
        <taxon>Tylenchomorpha</taxon>
        <taxon>Sphaerularioidea</taxon>
        <taxon>Anguinidae</taxon>
        <taxon>Anguininae</taxon>
        <taxon>Ditylenchus</taxon>
    </lineage>
</organism>
<sequence>MNRQEHMNSVANCCILYEQKQGRREKKKKNKGNIFTGRSSGATTLLLRAMEKLAEIKRKSSPPEKWLEGRRWALNLFTRPTQPSPQSRQMDFPQLLD</sequence>
<dbReference type="Proteomes" id="UP000887574">
    <property type="component" value="Unplaced"/>
</dbReference>
<evidence type="ECO:0000256" key="1">
    <source>
        <dbReference type="SAM" id="MobiDB-lite"/>
    </source>
</evidence>
<keyword evidence="2" id="KW-1185">Reference proteome</keyword>
<feature type="region of interest" description="Disordered" evidence="1">
    <location>
        <begin position="78"/>
        <end position="97"/>
    </location>
</feature>
<evidence type="ECO:0000313" key="3">
    <source>
        <dbReference type="WBParaSite" id="jg6206"/>
    </source>
</evidence>